<dbReference type="Proteomes" id="UP001589833">
    <property type="component" value="Unassembled WGS sequence"/>
</dbReference>
<dbReference type="Gene3D" id="3.40.50.300">
    <property type="entry name" value="P-loop containing nucleotide triphosphate hydrolases"/>
    <property type="match status" value="1"/>
</dbReference>
<dbReference type="PRINTS" id="PR01590">
    <property type="entry name" value="HTHFIS"/>
</dbReference>
<dbReference type="Pfam" id="PF00158">
    <property type="entry name" value="Sigma54_activat"/>
    <property type="match status" value="1"/>
</dbReference>
<dbReference type="InterPro" id="IPR027417">
    <property type="entry name" value="P-loop_NTPase"/>
</dbReference>
<organism evidence="7 8">
    <name type="scientific">Halalkalibacter alkalisediminis</name>
    <dbReference type="NCBI Taxonomy" id="935616"/>
    <lineage>
        <taxon>Bacteria</taxon>
        <taxon>Bacillati</taxon>
        <taxon>Bacillota</taxon>
        <taxon>Bacilli</taxon>
        <taxon>Bacillales</taxon>
        <taxon>Bacillaceae</taxon>
        <taxon>Halalkalibacter</taxon>
    </lineage>
</organism>
<dbReference type="InterPro" id="IPR009057">
    <property type="entry name" value="Homeodomain-like_sf"/>
</dbReference>
<accession>A0ABV6NCD6</accession>
<dbReference type="SUPFAM" id="SSF46689">
    <property type="entry name" value="Homeodomain-like"/>
    <property type="match status" value="1"/>
</dbReference>
<dbReference type="RefSeq" id="WP_273840940.1">
    <property type="nucleotide sequence ID" value="NZ_JAQQWT010000003.1"/>
</dbReference>
<dbReference type="Gene3D" id="1.10.8.60">
    <property type="match status" value="1"/>
</dbReference>
<dbReference type="Pfam" id="PF02954">
    <property type="entry name" value="HTH_8"/>
    <property type="match status" value="1"/>
</dbReference>
<gene>
    <name evidence="7" type="ORF">ACFFH4_04905</name>
</gene>
<evidence type="ECO:0000256" key="5">
    <source>
        <dbReference type="ARBA" id="ARBA00023163"/>
    </source>
</evidence>
<keyword evidence="3" id="KW-0805">Transcription regulation</keyword>
<dbReference type="InterPro" id="IPR003593">
    <property type="entry name" value="AAA+_ATPase"/>
</dbReference>
<evidence type="ECO:0000256" key="1">
    <source>
        <dbReference type="ARBA" id="ARBA00022741"/>
    </source>
</evidence>
<protein>
    <submittedName>
        <fullName evidence="7">Sigma-54 interaction domain-containing protein</fullName>
    </submittedName>
</protein>
<dbReference type="PROSITE" id="PS50045">
    <property type="entry name" value="SIGMA54_INTERACT_4"/>
    <property type="match status" value="1"/>
</dbReference>
<dbReference type="EMBL" id="JBHLTR010000004">
    <property type="protein sequence ID" value="MFC0558386.1"/>
    <property type="molecule type" value="Genomic_DNA"/>
</dbReference>
<dbReference type="PANTHER" id="PTHR32071">
    <property type="entry name" value="TRANSCRIPTIONAL REGULATORY PROTEIN"/>
    <property type="match status" value="1"/>
</dbReference>
<dbReference type="InterPro" id="IPR025943">
    <property type="entry name" value="Sigma_54_int_dom_ATP-bd_2"/>
</dbReference>
<dbReference type="CDD" id="cd00009">
    <property type="entry name" value="AAA"/>
    <property type="match status" value="1"/>
</dbReference>
<reference evidence="7 8" key="1">
    <citation type="submission" date="2024-09" db="EMBL/GenBank/DDBJ databases">
        <authorList>
            <person name="Sun Q."/>
            <person name="Mori K."/>
        </authorList>
    </citation>
    <scope>NUCLEOTIDE SEQUENCE [LARGE SCALE GENOMIC DNA]</scope>
    <source>
        <strain evidence="7 8">NCAIM B.02301</strain>
    </source>
</reference>
<keyword evidence="5" id="KW-0804">Transcription</keyword>
<dbReference type="Pfam" id="PF25601">
    <property type="entry name" value="AAA_lid_14"/>
    <property type="match status" value="1"/>
</dbReference>
<evidence type="ECO:0000313" key="8">
    <source>
        <dbReference type="Proteomes" id="UP001589833"/>
    </source>
</evidence>
<evidence type="ECO:0000313" key="7">
    <source>
        <dbReference type="EMBL" id="MFC0558386.1"/>
    </source>
</evidence>
<evidence type="ECO:0000259" key="6">
    <source>
        <dbReference type="PROSITE" id="PS50045"/>
    </source>
</evidence>
<dbReference type="Gene3D" id="1.10.10.60">
    <property type="entry name" value="Homeodomain-like"/>
    <property type="match status" value="1"/>
</dbReference>
<evidence type="ECO:0000256" key="3">
    <source>
        <dbReference type="ARBA" id="ARBA00023015"/>
    </source>
</evidence>
<feature type="domain" description="Sigma-54 factor interaction" evidence="6">
    <location>
        <begin position="147"/>
        <end position="375"/>
    </location>
</feature>
<dbReference type="PANTHER" id="PTHR32071:SF74">
    <property type="entry name" value="TRANSCRIPTIONAL ACTIVATOR ROCR"/>
    <property type="match status" value="1"/>
</dbReference>
<dbReference type="SUPFAM" id="SSF52540">
    <property type="entry name" value="P-loop containing nucleoside triphosphate hydrolases"/>
    <property type="match status" value="1"/>
</dbReference>
<evidence type="ECO:0000256" key="4">
    <source>
        <dbReference type="ARBA" id="ARBA00023125"/>
    </source>
</evidence>
<dbReference type="InterPro" id="IPR058031">
    <property type="entry name" value="AAA_lid_NorR"/>
</dbReference>
<dbReference type="PROSITE" id="PS00676">
    <property type="entry name" value="SIGMA54_INTERACT_2"/>
    <property type="match status" value="1"/>
</dbReference>
<dbReference type="InterPro" id="IPR025944">
    <property type="entry name" value="Sigma_54_int_dom_CS"/>
</dbReference>
<dbReference type="InterPro" id="IPR002078">
    <property type="entry name" value="Sigma_54_int"/>
</dbReference>
<keyword evidence="1" id="KW-0547">Nucleotide-binding</keyword>
<dbReference type="SMART" id="SM00382">
    <property type="entry name" value="AAA"/>
    <property type="match status" value="1"/>
</dbReference>
<proteinExistence type="predicted"/>
<evidence type="ECO:0000256" key="2">
    <source>
        <dbReference type="ARBA" id="ARBA00022840"/>
    </source>
</evidence>
<keyword evidence="2" id="KW-0067">ATP-binding</keyword>
<comment type="caution">
    <text evidence="7">The sequence shown here is derived from an EMBL/GenBank/DDBJ whole genome shotgun (WGS) entry which is preliminary data.</text>
</comment>
<keyword evidence="8" id="KW-1185">Reference proteome</keyword>
<name>A0ABV6NCD6_9BACI</name>
<dbReference type="PROSITE" id="PS00688">
    <property type="entry name" value="SIGMA54_INTERACT_3"/>
    <property type="match status" value="1"/>
</dbReference>
<dbReference type="InterPro" id="IPR002197">
    <property type="entry name" value="HTH_Fis"/>
</dbReference>
<keyword evidence="4" id="KW-0238">DNA-binding</keyword>
<sequence>MLMIDFDKLEGLSNFDNILVTDANGIIIFYDLADLNVLRELDSRPEEFLGKKITTFYRNLSDDNSTVMRVLNGGVALCNVKQQMITKKGFVIESVSSTYPIKENDSIIGAIEFSKHFYAKENIHSLDKYAGHKVYRKNNTIYTIEDIITGNPKMEEIKSKINKVAQTNSTVLIVGRTGTGKEVVAQAIHNLSDRYNKPFISLNCGAIPDNLLESTLFGTTKGSFTGSQDMPGLFEQADGGTLFLDEINSLDISLQVKLLKAIEEKMIRRVGGKKNISVNIRVISATNEDPEWLLAEKRLREDLFYRLGVVQIDLPLLIERKEDIEVLLHYYMNFYNDHMSLYIEGVEKDVIECFRNYNWPGNIRELKNAVETAYNNVSSNVIMIHDIPNRIVNFRQTTKYLNTGTQITSLKDSVENYEKEIIVSELNKANGIIAETARRLGTSKQSLKYKMDKYKLR</sequence>